<dbReference type="SMART" id="SM00663">
    <property type="entry name" value="RPOLA_N"/>
    <property type="match status" value="1"/>
</dbReference>
<dbReference type="Gene3D" id="1.10.274.100">
    <property type="entry name" value="RNA polymerase Rpb1, domain 3"/>
    <property type="match status" value="1"/>
</dbReference>
<accession>A0A097KQI0</accession>
<dbReference type="InterPro" id="IPR042102">
    <property type="entry name" value="RNA_pol_Rpb1_3_sf"/>
</dbReference>
<dbReference type="RefSeq" id="YP_009106592.1">
    <property type="nucleotide sequence ID" value="NC_025546.1"/>
</dbReference>
<dbReference type="GO" id="GO:0003899">
    <property type="term" value="F:DNA-directed RNA polymerase activity"/>
    <property type="evidence" value="ECO:0007669"/>
    <property type="project" value="UniProtKB-EC"/>
</dbReference>
<keyword evidence="5 10" id="KW-0808">Transferase</keyword>
<evidence type="ECO:0000256" key="10">
    <source>
        <dbReference type="RuleBase" id="RU004279"/>
    </source>
</evidence>
<dbReference type="Pfam" id="PF04983">
    <property type="entry name" value="RNA_pol_Rpb1_3"/>
    <property type="match status" value="1"/>
</dbReference>
<keyword evidence="7" id="KW-0479">Metal-binding</keyword>
<dbReference type="GO" id="GO:0006351">
    <property type="term" value="P:DNA-templated transcription"/>
    <property type="evidence" value="ECO:0007669"/>
    <property type="project" value="InterPro"/>
</dbReference>
<evidence type="ECO:0000256" key="1">
    <source>
        <dbReference type="ARBA" id="ARBA00007207"/>
    </source>
</evidence>
<comment type="similarity">
    <text evidence="1">Belongs to the RNA polymerase beta' chain family. RpoC1 subfamily.</text>
</comment>
<dbReference type="InterPro" id="IPR006592">
    <property type="entry name" value="RNA_pol_N"/>
</dbReference>
<reference evidence="12" key="1">
    <citation type="journal article" date="2014" name="BMC Evol. Biol.">
        <title>Chloroplast phylogenomic analysis resolves deep-level relationships within the green algal class Trebouxiophyceae.</title>
        <authorList>
            <person name="Lemieux C."/>
            <person name="Otis C."/>
            <person name="Turmel M."/>
        </authorList>
    </citation>
    <scope>NUCLEOTIDE SEQUENCE</scope>
</reference>
<geneLocation type="chloroplast" evidence="12"/>
<evidence type="ECO:0000259" key="11">
    <source>
        <dbReference type="SMART" id="SM00663"/>
    </source>
</evidence>
<dbReference type="SUPFAM" id="SSF64484">
    <property type="entry name" value="beta and beta-prime subunits of DNA dependent RNA-polymerase"/>
    <property type="match status" value="1"/>
</dbReference>
<comment type="function">
    <text evidence="10">DNA-dependent RNA polymerase catalyzes the transcription of DNA into RNA using the four ribonucleoside triphosphates as substrates.</text>
</comment>
<sequence>MQKKFQQVEIGLASPKQIKQWAERELPTGEIVGEVTSWETVNYKTLKPEPNGLFCQKIFGPVVDYMCACGKKSNKIYMGFCLKCGVELTTSRVRRYRLGYIKLKQPIVHTLYATHKPSPLGLCLDWSNKRIQAIMYGTEFCKLSPYFNVFLGNILIQRVLFKKATRIQKNKLSFEKNLCFLVKTKSILPFLVPLPKETPGGFPFYFLFYNKLEFLGNEVIALRRRFSFSKKLKLFGTKRQLVPKWQSFLGPSYNWLLFQKALAFWKRNQTEPSSALFQKAKASSFPFQKAKLIPFQKTNVFIPFLSKKQSFLERNKNVSFLEKKRKGKKMEWKWNKQSYSIRQKFIFSQNNKKISKKPKLFGDLKNTVVITKKLETDLLLYAITYNATWQQVENIQDFLFYISEQGKAYEKVNPYYSFQKGIKSNTTKHIPQHEQCYPIQTGGIVFEKILFNFKILPLYQELILHHYLAKRYIIYLQAKLKWYPIDGEWDDERNRVLKKITRIKEYQQKQVKRLQYFRDFFNTGMNPAWMILRYLPVLPPGLRPIMSIQGELLVSDINSLYRKVLTRNKRVNCVTNFKIFDTALSGSWASWCYNLRQVQEAVDSLFKTGSIDSGKTTKSLLDSLKGKKGRFRQHLLGKRVDYSGRSVIVVGPKLKIYECGLPKQMAIQLFQPFLIQKLRNKRIALTTTAAKNIITQKKPIIWSLLREILQKHPVLLNRAPTLHRLGIQAFLPRLVEGKAILLHPLVCSAFNADFDGDQMAVHIPLGSAPRSEAFLLMWSRNHILAPASGQPLLLPSQDMVLGCYYLTIFKNSKLKTYKTNTTKTGDVFCSGFYFSTLNQVQQAYNQGIIKTHTPIWVRWFGIIQNFSGEHDSKSTEQPIEFRLDLFGKSDYIFHDRELQKPKQFSNSFSIFNTSRNSMYIRTTPGRVFFHNKIPLGNSL</sequence>
<evidence type="ECO:0000313" key="12">
    <source>
        <dbReference type="EMBL" id="AIT95443.1"/>
    </source>
</evidence>
<dbReference type="GO" id="GO:0000428">
    <property type="term" value="C:DNA-directed RNA polymerase complex"/>
    <property type="evidence" value="ECO:0007669"/>
    <property type="project" value="UniProtKB-KW"/>
</dbReference>
<name>A0A097KQI0_9CHLO</name>
<dbReference type="EC" id="2.7.7.6" evidence="10"/>
<dbReference type="InterPro" id="IPR000722">
    <property type="entry name" value="RNA_pol_asu"/>
</dbReference>
<dbReference type="Pfam" id="PF00623">
    <property type="entry name" value="RNA_pol_Rpb1_2"/>
    <property type="match status" value="1"/>
</dbReference>
<feature type="domain" description="RNA polymerase N-terminal" evidence="11">
    <location>
        <begin position="528"/>
        <end position="807"/>
    </location>
</feature>
<keyword evidence="8" id="KW-0862">Zinc</keyword>
<keyword evidence="3 12" id="KW-0150">Chloroplast</keyword>
<dbReference type="AlphaFoldDB" id="A0A097KQI0"/>
<dbReference type="Gene3D" id="1.10.40.90">
    <property type="match status" value="1"/>
</dbReference>
<organism evidence="12">
    <name type="scientific">Dicloster acuatus</name>
    <dbReference type="NCBI Taxonomy" id="91190"/>
    <lineage>
        <taxon>Eukaryota</taxon>
        <taxon>Viridiplantae</taxon>
        <taxon>Chlorophyta</taxon>
        <taxon>core chlorophytes</taxon>
        <taxon>Trebouxiophyceae</taxon>
        <taxon>Chlorellales</taxon>
        <taxon>Chlorellaceae</taxon>
        <taxon>Dicloster</taxon>
    </lineage>
</organism>
<evidence type="ECO:0000256" key="2">
    <source>
        <dbReference type="ARBA" id="ARBA00022478"/>
    </source>
</evidence>
<dbReference type="EMBL" id="KM462885">
    <property type="protein sequence ID" value="AIT95443.1"/>
    <property type="molecule type" value="Genomic_DNA"/>
</dbReference>
<dbReference type="Gene3D" id="4.10.860.120">
    <property type="entry name" value="RNA polymerase II, clamp domain"/>
    <property type="match status" value="1"/>
</dbReference>
<keyword evidence="2 10" id="KW-0240">DNA-directed RNA polymerase</keyword>
<gene>
    <name evidence="12" type="primary">rpoC1</name>
</gene>
<evidence type="ECO:0000256" key="6">
    <source>
        <dbReference type="ARBA" id="ARBA00022695"/>
    </source>
</evidence>
<dbReference type="PANTHER" id="PTHR19376">
    <property type="entry name" value="DNA-DIRECTED RNA POLYMERASE"/>
    <property type="match status" value="1"/>
</dbReference>
<dbReference type="InterPro" id="IPR044893">
    <property type="entry name" value="RNA_pol_Rpb1_clamp_domain"/>
</dbReference>
<dbReference type="PANTHER" id="PTHR19376:SF68">
    <property type="entry name" value="DNA-DIRECTED RNA POLYMERASE SUBUNIT BETA"/>
    <property type="match status" value="1"/>
</dbReference>
<protein>
    <recommendedName>
        <fullName evidence="10">DNA-directed RNA polymerase subunit</fullName>
        <ecNumber evidence="10">2.7.7.6</ecNumber>
    </recommendedName>
</protein>
<dbReference type="InterPro" id="IPR045867">
    <property type="entry name" value="DNA-dir_RpoC_beta_prime"/>
</dbReference>
<keyword evidence="6 10" id="KW-0548">Nucleotidyltransferase</keyword>
<evidence type="ECO:0000256" key="3">
    <source>
        <dbReference type="ARBA" id="ARBA00022528"/>
    </source>
</evidence>
<proteinExistence type="inferred from homology"/>
<dbReference type="GO" id="GO:0046872">
    <property type="term" value="F:metal ion binding"/>
    <property type="evidence" value="ECO:0007669"/>
    <property type="project" value="UniProtKB-KW"/>
</dbReference>
<evidence type="ECO:0000256" key="7">
    <source>
        <dbReference type="ARBA" id="ARBA00022723"/>
    </source>
</evidence>
<evidence type="ECO:0000256" key="5">
    <source>
        <dbReference type="ARBA" id="ARBA00022679"/>
    </source>
</evidence>
<dbReference type="InterPro" id="IPR007080">
    <property type="entry name" value="RNA_pol_Rpb1_1"/>
</dbReference>
<dbReference type="Gene3D" id="2.40.40.20">
    <property type="match status" value="1"/>
</dbReference>
<evidence type="ECO:0000256" key="8">
    <source>
        <dbReference type="ARBA" id="ARBA00022833"/>
    </source>
</evidence>
<dbReference type="GeneID" id="22161041"/>
<evidence type="ECO:0000256" key="4">
    <source>
        <dbReference type="ARBA" id="ARBA00022640"/>
    </source>
</evidence>
<keyword evidence="4 12" id="KW-0934">Plastid</keyword>
<comment type="catalytic activity">
    <reaction evidence="10">
        <text>RNA(n) + a ribonucleoside 5'-triphosphate = RNA(n+1) + diphosphate</text>
        <dbReference type="Rhea" id="RHEA:21248"/>
        <dbReference type="Rhea" id="RHEA-COMP:14527"/>
        <dbReference type="Rhea" id="RHEA-COMP:17342"/>
        <dbReference type="ChEBI" id="CHEBI:33019"/>
        <dbReference type="ChEBI" id="CHEBI:61557"/>
        <dbReference type="ChEBI" id="CHEBI:140395"/>
        <dbReference type="EC" id="2.7.7.6"/>
    </reaction>
</comment>
<dbReference type="InterPro" id="IPR007066">
    <property type="entry name" value="RNA_pol_Rpb1_3"/>
</dbReference>
<dbReference type="Pfam" id="PF04997">
    <property type="entry name" value="RNA_pol_Rpb1_1"/>
    <property type="match status" value="2"/>
</dbReference>
<evidence type="ECO:0000256" key="9">
    <source>
        <dbReference type="ARBA" id="ARBA00023163"/>
    </source>
</evidence>
<keyword evidence="9 10" id="KW-0804">Transcription</keyword>
<dbReference type="GO" id="GO:0003677">
    <property type="term" value="F:DNA binding"/>
    <property type="evidence" value="ECO:0007669"/>
    <property type="project" value="InterPro"/>
</dbReference>